<dbReference type="SMART" id="SM00363">
    <property type="entry name" value="S4"/>
    <property type="match status" value="1"/>
</dbReference>
<dbReference type="GO" id="GO:0032259">
    <property type="term" value="P:methylation"/>
    <property type="evidence" value="ECO:0007669"/>
    <property type="project" value="UniProtKB-KW"/>
</dbReference>
<organism evidence="5 6">
    <name type="scientific">Syntrophotalea carbinolica (strain DSM 2380 / NBRC 103641 / GraBd1)</name>
    <name type="common">Pelobacter carbinolicus</name>
    <dbReference type="NCBI Taxonomy" id="338963"/>
    <lineage>
        <taxon>Bacteria</taxon>
        <taxon>Pseudomonadati</taxon>
        <taxon>Thermodesulfobacteriota</taxon>
        <taxon>Desulfuromonadia</taxon>
        <taxon>Desulfuromonadales</taxon>
        <taxon>Syntrophotaleaceae</taxon>
        <taxon>Syntrophotalea</taxon>
    </lineage>
</organism>
<name>Q3A5P9_SYNC1</name>
<dbReference type="InterPro" id="IPR029063">
    <property type="entry name" value="SAM-dependent_MTases_sf"/>
</dbReference>
<evidence type="ECO:0000259" key="4">
    <source>
        <dbReference type="SMART" id="SM00363"/>
    </source>
</evidence>
<protein>
    <submittedName>
        <fullName evidence="5">rRNA methyltransferase, YqxC-related, putative</fullName>
    </submittedName>
</protein>
<keyword evidence="5" id="KW-0808">Transferase</keyword>
<dbReference type="NCBIfam" id="TIGR00478">
    <property type="entry name" value="tly"/>
    <property type="match status" value="1"/>
</dbReference>
<keyword evidence="1 3" id="KW-0694">RNA-binding</keyword>
<dbReference type="GO" id="GO:0003723">
    <property type="term" value="F:RNA binding"/>
    <property type="evidence" value="ECO:0007669"/>
    <property type="project" value="UniProtKB-KW"/>
</dbReference>
<dbReference type="SUPFAM" id="SSF53335">
    <property type="entry name" value="S-adenosyl-L-methionine-dependent methyltransferases"/>
    <property type="match status" value="1"/>
</dbReference>
<dbReference type="Pfam" id="PF01728">
    <property type="entry name" value="FtsJ"/>
    <property type="match status" value="1"/>
</dbReference>
<evidence type="ECO:0000313" key="5">
    <source>
        <dbReference type="EMBL" id="ABA88308.1"/>
    </source>
</evidence>
<dbReference type="SUPFAM" id="SSF55174">
    <property type="entry name" value="Alpha-L RNA-binding motif"/>
    <property type="match status" value="1"/>
</dbReference>
<dbReference type="InterPro" id="IPR004538">
    <property type="entry name" value="Hemolysin_A/TlyA"/>
</dbReference>
<dbReference type="RefSeq" id="WP_011340777.1">
    <property type="nucleotide sequence ID" value="NC_007498.2"/>
</dbReference>
<dbReference type="PANTHER" id="PTHR32319:SF0">
    <property type="entry name" value="BACTERIAL HEMOLYSIN-LIKE PROTEIN"/>
    <property type="match status" value="1"/>
</dbReference>
<keyword evidence="5" id="KW-0489">Methyltransferase</keyword>
<comment type="similarity">
    <text evidence="2">Belongs to the TlyA family.</text>
</comment>
<dbReference type="KEGG" id="pca:Pcar_1058"/>
<dbReference type="InterPro" id="IPR036986">
    <property type="entry name" value="S4_RNA-bd_sf"/>
</dbReference>
<dbReference type="PANTHER" id="PTHR32319">
    <property type="entry name" value="BACTERIAL HEMOLYSIN-LIKE PROTEIN"/>
    <property type="match status" value="1"/>
</dbReference>
<dbReference type="InterPro" id="IPR047048">
    <property type="entry name" value="TlyA"/>
</dbReference>
<keyword evidence="6" id="KW-1185">Reference proteome</keyword>
<dbReference type="Gene3D" id="3.10.290.10">
    <property type="entry name" value="RNA-binding S4 domain"/>
    <property type="match status" value="1"/>
</dbReference>
<dbReference type="Gene3D" id="3.40.50.150">
    <property type="entry name" value="Vaccinia Virus protein VP39"/>
    <property type="match status" value="1"/>
</dbReference>
<proteinExistence type="inferred from homology"/>
<dbReference type="Pfam" id="PF01479">
    <property type="entry name" value="S4"/>
    <property type="match status" value="1"/>
</dbReference>
<evidence type="ECO:0000256" key="2">
    <source>
        <dbReference type="ARBA" id="ARBA00029460"/>
    </source>
</evidence>
<dbReference type="EMBL" id="CP000142">
    <property type="protein sequence ID" value="ABA88308.1"/>
    <property type="molecule type" value="Genomic_DNA"/>
</dbReference>
<dbReference type="Proteomes" id="UP000002534">
    <property type="component" value="Chromosome"/>
</dbReference>
<reference evidence="5 6" key="2">
    <citation type="journal article" date="2012" name="BMC Genomics">
        <title>The genome of Pelobacter carbinolicus reveals surprising metabolic capabilities and physiological features.</title>
        <authorList>
            <person name="Aklujkar M."/>
            <person name="Haveman S.A."/>
            <person name="Didonato R.Jr."/>
            <person name="Chertkov O."/>
            <person name="Han C.S."/>
            <person name="Land M.L."/>
            <person name="Brown P."/>
            <person name="Lovley D.R."/>
        </authorList>
    </citation>
    <scope>NUCLEOTIDE SEQUENCE [LARGE SCALE GENOMIC DNA]</scope>
    <source>
        <strain evidence="6">DSM 2380 / NBRC 103641 / GraBd1</strain>
    </source>
</reference>
<dbReference type="OrthoDB" id="9784736at2"/>
<dbReference type="CDD" id="cd00165">
    <property type="entry name" value="S4"/>
    <property type="match status" value="1"/>
</dbReference>
<accession>Q3A5P9</accession>
<dbReference type="PROSITE" id="PS50889">
    <property type="entry name" value="S4"/>
    <property type="match status" value="1"/>
</dbReference>
<dbReference type="InterPro" id="IPR002942">
    <property type="entry name" value="S4_RNA-bd"/>
</dbReference>
<dbReference type="InterPro" id="IPR002877">
    <property type="entry name" value="RNA_MeTrfase_FtsJ_dom"/>
</dbReference>
<evidence type="ECO:0000256" key="3">
    <source>
        <dbReference type="PROSITE-ProRule" id="PRU00182"/>
    </source>
</evidence>
<reference evidence="6" key="1">
    <citation type="submission" date="2005-10" db="EMBL/GenBank/DDBJ databases">
        <title>Complete sequence of Pelobacter carbinolicus DSM 2380.</title>
        <authorList>
            <person name="Copeland A."/>
            <person name="Lucas S."/>
            <person name="Lapidus A."/>
            <person name="Barry K."/>
            <person name="Detter J.C."/>
            <person name="Glavina T."/>
            <person name="Hammon N."/>
            <person name="Israni S."/>
            <person name="Pitluck S."/>
            <person name="Chertkov O."/>
            <person name="Schmutz J."/>
            <person name="Larimer F."/>
            <person name="Land M."/>
            <person name="Kyrpides N."/>
            <person name="Ivanova N."/>
            <person name="Richardson P."/>
        </authorList>
    </citation>
    <scope>NUCLEOTIDE SEQUENCE [LARGE SCALE GENOMIC DNA]</scope>
    <source>
        <strain evidence="6">DSM 2380 / NBRC 103641 / GraBd1</strain>
    </source>
</reference>
<dbReference type="GO" id="GO:0008168">
    <property type="term" value="F:methyltransferase activity"/>
    <property type="evidence" value="ECO:0007669"/>
    <property type="project" value="UniProtKB-KW"/>
</dbReference>
<evidence type="ECO:0000313" key="6">
    <source>
        <dbReference type="Proteomes" id="UP000002534"/>
    </source>
</evidence>
<dbReference type="eggNOG" id="COG1189">
    <property type="taxonomic scope" value="Bacteria"/>
</dbReference>
<feature type="domain" description="RNA-binding S4" evidence="4">
    <location>
        <begin position="9"/>
        <end position="74"/>
    </location>
</feature>
<gene>
    <name evidence="5" type="ordered locus">Pcar_1058</name>
</gene>
<dbReference type="HOGENOM" id="CLU_058015_3_0_7"/>
<sequence>MGKSSVQKERLDKLLVVRGLAQSRERARALILAGQVVVGHHTVDKAGAQVATDVSLRLKGEDIPYVSRGGLKLEKALDAFSVDVTGKVAMDVGASTGGFTDCLLQRGAARVYAVDVGYGQLAWSLRQDSRVVNLERTNIRHLQPQALPEKPSLAVIDASFISLDKVLPATLGLLTDQAEIVALIKPQFEVGRGAVGKGGVVRDASQHQAVVERIRQLSEQLGCQVLGVTESPILGPKGNREFLIYLSKRPAV</sequence>
<dbReference type="AlphaFoldDB" id="Q3A5P9"/>
<evidence type="ECO:0000256" key="1">
    <source>
        <dbReference type="ARBA" id="ARBA00022884"/>
    </source>
</evidence>
<dbReference type="PIRSF" id="PIRSF005578">
    <property type="entry name" value="TlyA"/>
    <property type="match status" value="1"/>
</dbReference>
<dbReference type="STRING" id="338963.Pcar_1058"/>